<dbReference type="Proteomes" id="UP000185999">
    <property type="component" value="Unassembled WGS sequence"/>
</dbReference>
<proteinExistence type="predicted"/>
<dbReference type="GO" id="GO:0034220">
    <property type="term" value="P:monoatomic ion transmembrane transport"/>
    <property type="evidence" value="ECO:0007669"/>
    <property type="project" value="UniProtKB-KW"/>
</dbReference>
<organism evidence="2 3">
    <name type="scientific">Neptunomonas antarctica</name>
    <dbReference type="NCBI Taxonomy" id="619304"/>
    <lineage>
        <taxon>Bacteria</taxon>
        <taxon>Pseudomonadati</taxon>
        <taxon>Pseudomonadota</taxon>
        <taxon>Gammaproteobacteria</taxon>
        <taxon>Oceanospirillales</taxon>
        <taxon>Oceanospirillaceae</taxon>
        <taxon>Neptunomonas</taxon>
    </lineage>
</organism>
<keyword evidence="1" id="KW-0472">Membrane</keyword>
<feature type="transmembrane region" description="Helical" evidence="1">
    <location>
        <begin position="20"/>
        <end position="41"/>
    </location>
</feature>
<dbReference type="OrthoDB" id="5784570at2"/>
<keyword evidence="1" id="KW-0812">Transmembrane</keyword>
<accession>A0A1N7KAN9</accession>
<reference evidence="3" key="1">
    <citation type="submission" date="2017-01" db="EMBL/GenBank/DDBJ databases">
        <authorList>
            <person name="Varghese N."/>
            <person name="Submissions S."/>
        </authorList>
    </citation>
    <scope>NUCLEOTIDE SEQUENCE [LARGE SCALE GENOMIC DNA]</scope>
    <source>
        <strain evidence="3">DSM 22306</strain>
    </source>
</reference>
<name>A0A1N7KAN9_9GAMM</name>
<protein>
    <submittedName>
        <fullName evidence="2">Voltage-gated potassium channel</fullName>
    </submittedName>
</protein>
<dbReference type="RefSeq" id="WP_054342394.1">
    <property type="nucleotide sequence ID" value="NZ_FTOE01000002.1"/>
</dbReference>
<evidence type="ECO:0000313" key="3">
    <source>
        <dbReference type="Proteomes" id="UP000185999"/>
    </source>
</evidence>
<evidence type="ECO:0000313" key="2">
    <source>
        <dbReference type="EMBL" id="SIS58666.1"/>
    </source>
</evidence>
<feature type="transmembrane region" description="Helical" evidence="1">
    <location>
        <begin position="84"/>
        <end position="106"/>
    </location>
</feature>
<dbReference type="SUPFAM" id="SSF81324">
    <property type="entry name" value="Voltage-gated potassium channels"/>
    <property type="match status" value="1"/>
</dbReference>
<keyword evidence="2" id="KW-0406">Ion transport</keyword>
<dbReference type="EMBL" id="FTOE01000002">
    <property type="protein sequence ID" value="SIS58666.1"/>
    <property type="molecule type" value="Genomic_DNA"/>
</dbReference>
<dbReference type="STRING" id="619304.SAMN05421760_102298"/>
<keyword evidence="2" id="KW-0407">Ion channel</keyword>
<dbReference type="Gene3D" id="1.10.287.70">
    <property type="match status" value="1"/>
</dbReference>
<feature type="transmembrane region" description="Helical" evidence="1">
    <location>
        <begin position="56"/>
        <end position="77"/>
    </location>
</feature>
<dbReference type="AlphaFoldDB" id="A0A1N7KAN9"/>
<evidence type="ECO:0000256" key="1">
    <source>
        <dbReference type="SAM" id="Phobius"/>
    </source>
</evidence>
<sequence length="161" mass="17933">MVKHSRAKIFIKDILNHTPFVKAVVLLVILWFCFSAAMFFAESGAQGSGITTFGEALYWSVAACSTAGIAPVPVLGISKLIGGIWIIVGSALFFGTIVATITTYFMRPLQRPDKQIIEIIEYNLEQLETLSIEELDLLRETVEGLISHMEYLKERHPTKTK</sequence>
<keyword evidence="3" id="KW-1185">Reference proteome</keyword>
<keyword evidence="2" id="KW-0813">Transport</keyword>
<gene>
    <name evidence="2" type="ORF">SAMN05421760_102298</name>
</gene>
<keyword evidence="1" id="KW-1133">Transmembrane helix</keyword>